<dbReference type="NCBIfam" id="NF007465">
    <property type="entry name" value="PRK10044.1"/>
    <property type="match status" value="1"/>
</dbReference>
<dbReference type="PANTHER" id="PTHR32552:SF68">
    <property type="entry name" value="FERRICHROME OUTER MEMBRANE TRANSPORTER_PHAGE RECEPTOR"/>
    <property type="match status" value="1"/>
</dbReference>
<dbReference type="GO" id="GO:0015344">
    <property type="term" value="F:siderophore uptake transmembrane transporter activity"/>
    <property type="evidence" value="ECO:0007669"/>
    <property type="project" value="TreeGrafter"/>
</dbReference>
<evidence type="ECO:0000256" key="17">
    <source>
        <dbReference type="RuleBase" id="RU003357"/>
    </source>
</evidence>
<dbReference type="PANTHER" id="PTHR32552">
    <property type="entry name" value="FERRICHROME IRON RECEPTOR-RELATED"/>
    <property type="match status" value="1"/>
</dbReference>
<comment type="similarity">
    <text evidence="2 14 17">Belongs to the TonB-dependent receptor family.</text>
</comment>
<evidence type="ECO:0000256" key="7">
    <source>
        <dbReference type="ARBA" id="ARBA00022729"/>
    </source>
</evidence>
<evidence type="ECO:0000256" key="1">
    <source>
        <dbReference type="ARBA" id="ARBA00004571"/>
    </source>
</evidence>
<sequence>MALSNTAQPINTTLRKIAVVVATAVTGMSAYAQAAETPKKEDTITVTAAPAAQESAWGPAPTIAAKRTATATKTDTPIEKTPQSISVVTREEMDMKQPGTVKQALAYTPSVFATRGASTTYDVVSIRGFTTSSTVNTNQYLDGMKLQGDNYSEASMDPYFLERVELLRGPTSVLYGKSHPGGVVSMVSKRPTTEPLKEIQFKMGTDNLWQTGFDFSDAIDDQGVWSYRLTGLGRSENAQQEMVKSTRYAIAPSFSWRPDDKTDFTFLSNFQSDPDAGYYGWLPREGTVVPYYDANGKAHKLPTDFNEGDEDNKISRRQKMVGYSFSHEFDDTFTVRQNLRYTKVNTLYRSVYGNGYIAPGQISRAYVRSDENLNSFTVDTQLQSKFATGAVDHTLLTGVDYLRMRNDIDADYGTADPISMTNPQHNNANINVNFPYAVLNRQEQTGLYAQDQAEWDKWVLTMGGRYDFAKTSAFNRSNGTTAEVNDQAFTWRGGINYLFDNGITPYFSYSESFEPISGTTQGGKPFDPARGKQYEAGVKYVPKDLPVVVTAAVYQLTKNNNLTADPANPTSGFSVQGGEIRSRGFELEAKAAVSANVNVTAAYSYTDAEYTHDTWYEGRRPAEVPRNMASLWADYTFHETALNGLTIGAGARYIGNTVSYYSSASPKAYESFNVAGYALADATVKYDLARFGLPGSSVGVNVNNIFDREYVSSCYSEYACYWGAGRQVVATATFRF</sequence>
<evidence type="ECO:0000256" key="8">
    <source>
        <dbReference type="ARBA" id="ARBA00023004"/>
    </source>
</evidence>
<keyword evidence="13 14" id="KW-0998">Cell outer membrane</keyword>
<dbReference type="Gene3D" id="2.170.130.10">
    <property type="entry name" value="TonB-dependent receptor, plug domain"/>
    <property type="match status" value="1"/>
</dbReference>
<evidence type="ECO:0000256" key="13">
    <source>
        <dbReference type="ARBA" id="ARBA00023237"/>
    </source>
</evidence>
<dbReference type="InterPro" id="IPR010917">
    <property type="entry name" value="TonB_rcpt_CS"/>
</dbReference>
<dbReference type="Proteomes" id="UP000351155">
    <property type="component" value="Unassembled WGS sequence"/>
</dbReference>
<feature type="short sequence motif" description="TonB C-terminal box" evidence="16">
    <location>
        <begin position="719"/>
        <end position="736"/>
    </location>
</feature>
<feature type="domain" description="TonB-dependent receptor-like beta-barrel" evidence="19">
    <location>
        <begin position="256"/>
        <end position="705"/>
    </location>
</feature>
<keyword evidence="10 15" id="KW-0798">TonB box</keyword>
<evidence type="ECO:0000256" key="10">
    <source>
        <dbReference type="ARBA" id="ARBA00023077"/>
    </source>
</evidence>
<dbReference type="InterPro" id="IPR036942">
    <property type="entry name" value="Beta-barrel_TonB_sf"/>
</dbReference>
<dbReference type="SUPFAM" id="SSF56935">
    <property type="entry name" value="Porins"/>
    <property type="match status" value="1"/>
</dbReference>
<evidence type="ECO:0000256" key="11">
    <source>
        <dbReference type="ARBA" id="ARBA00023136"/>
    </source>
</evidence>
<keyword evidence="8" id="KW-0408">Iron</keyword>
<comment type="subcellular location">
    <subcellularLocation>
        <location evidence="1 14">Cell outer membrane</location>
        <topology evidence="1 14">Multi-pass membrane protein</topology>
    </subcellularLocation>
</comment>
<evidence type="ECO:0000256" key="3">
    <source>
        <dbReference type="ARBA" id="ARBA00022448"/>
    </source>
</evidence>
<evidence type="ECO:0000256" key="12">
    <source>
        <dbReference type="ARBA" id="ARBA00023170"/>
    </source>
</evidence>
<keyword evidence="7 18" id="KW-0732">Signal</keyword>
<dbReference type="InterPro" id="IPR037066">
    <property type="entry name" value="Plug_dom_sf"/>
</dbReference>
<evidence type="ECO:0000313" key="22">
    <source>
        <dbReference type="Proteomes" id="UP000351155"/>
    </source>
</evidence>
<reference evidence="21 22" key="1">
    <citation type="submission" date="2019-03" db="EMBL/GenBank/DDBJ databases">
        <authorList>
            <consortium name="Pathogen Informatics"/>
        </authorList>
    </citation>
    <scope>NUCLEOTIDE SEQUENCE [LARGE SCALE GENOMIC DNA]</scope>
    <source>
        <strain evidence="21 22">NCTC12126</strain>
    </source>
</reference>
<dbReference type="Pfam" id="PF00593">
    <property type="entry name" value="TonB_dep_Rec_b-barrel"/>
    <property type="match status" value="1"/>
</dbReference>
<dbReference type="PROSITE" id="PS52016">
    <property type="entry name" value="TONB_DEPENDENT_REC_3"/>
    <property type="match status" value="1"/>
</dbReference>
<proteinExistence type="inferred from homology"/>
<evidence type="ECO:0000256" key="6">
    <source>
        <dbReference type="ARBA" id="ARBA00022692"/>
    </source>
</evidence>
<dbReference type="InterPro" id="IPR010105">
    <property type="entry name" value="TonB_sidphr_rcpt"/>
</dbReference>
<dbReference type="InterPro" id="IPR012910">
    <property type="entry name" value="Plug_dom"/>
</dbReference>
<keyword evidence="9" id="KW-0406">Ion transport</keyword>
<keyword evidence="4 14" id="KW-1134">Transmembrane beta strand</keyword>
<feature type="short sequence motif" description="TonB box" evidence="15">
    <location>
        <begin position="43"/>
        <end position="49"/>
    </location>
</feature>
<keyword evidence="5" id="KW-0410">Iron transport</keyword>
<dbReference type="InterPro" id="IPR000531">
    <property type="entry name" value="Beta-barrel_TonB"/>
</dbReference>
<dbReference type="GO" id="GO:0015891">
    <property type="term" value="P:siderophore transport"/>
    <property type="evidence" value="ECO:0007669"/>
    <property type="project" value="InterPro"/>
</dbReference>
<keyword evidence="11 14" id="KW-0472">Membrane</keyword>
<dbReference type="Pfam" id="PF07715">
    <property type="entry name" value="Plug"/>
    <property type="match status" value="1"/>
</dbReference>
<evidence type="ECO:0000256" key="16">
    <source>
        <dbReference type="PROSITE-ProRule" id="PRU10144"/>
    </source>
</evidence>
<dbReference type="EMBL" id="CAADIW010000004">
    <property type="protein sequence ID" value="VFS14147.1"/>
    <property type="molecule type" value="Genomic_DNA"/>
</dbReference>
<dbReference type="InterPro" id="IPR010916">
    <property type="entry name" value="TonB_box_CS"/>
</dbReference>
<dbReference type="PROSITE" id="PS00430">
    <property type="entry name" value="TONB_DEPENDENT_REC_1"/>
    <property type="match status" value="1"/>
</dbReference>
<evidence type="ECO:0000259" key="20">
    <source>
        <dbReference type="Pfam" id="PF07715"/>
    </source>
</evidence>
<evidence type="ECO:0000259" key="19">
    <source>
        <dbReference type="Pfam" id="PF00593"/>
    </source>
</evidence>
<dbReference type="PROSITE" id="PS01156">
    <property type="entry name" value="TONB_DEPENDENT_REC_2"/>
    <property type="match status" value="1"/>
</dbReference>
<feature type="domain" description="TonB-dependent receptor plug" evidence="20">
    <location>
        <begin position="78"/>
        <end position="183"/>
    </location>
</feature>
<dbReference type="GO" id="GO:0038023">
    <property type="term" value="F:signaling receptor activity"/>
    <property type="evidence" value="ECO:0007669"/>
    <property type="project" value="InterPro"/>
</dbReference>
<feature type="signal peptide" evidence="18">
    <location>
        <begin position="1"/>
        <end position="34"/>
    </location>
</feature>
<evidence type="ECO:0000256" key="2">
    <source>
        <dbReference type="ARBA" id="ARBA00009810"/>
    </source>
</evidence>
<dbReference type="NCBIfam" id="TIGR01783">
    <property type="entry name" value="TonB-siderophor"/>
    <property type="match status" value="1"/>
</dbReference>
<protein>
    <submittedName>
        <fullName evidence="21">TonB-dependent siderophore receptor</fullName>
    </submittedName>
</protein>
<keyword evidence="12 21" id="KW-0675">Receptor</keyword>
<dbReference type="Gene3D" id="2.40.170.20">
    <property type="entry name" value="TonB-dependent receptor, beta-barrel domain"/>
    <property type="match status" value="1"/>
</dbReference>
<evidence type="ECO:0000256" key="5">
    <source>
        <dbReference type="ARBA" id="ARBA00022496"/>
    </source>
</evidence>
<dbReference type="GO" id="GO:0009279">
    <property type="term" value="C:cell outer membrane"/>
    <property type="evidence" value="ECO:0007669"/>
    <property type="project" value="UniProtKB-SubCell"/>
</dbReference>
<gene>
    <name evidence="21" type="primary">fhuA_2</name>
    <name evidence="21" type="ORF">NCTC12126_00702</name>
</gene>
<feature type="chain" id="PRO_5019867465" evidence="18">
    <location>
        <begin position="35"/>
        <end position="736"/>
    </location>
</feature>
<evidence type="ECO:0000256" key="18">
    <source>
        <dbReference type="SAM" id="SignalP"/>
    </source>
</evidence>
<keyword evidence="6 14" id="KW-0812">Transmembrane</keyword>
<organism evidence="21 22">
    <name type="scientific">Enterobacter cancerogenus</name>
    <dbReference type="NCBI Taxonomy" id="69218"/>
    <lineage>
        <taxon>Bacteria</taxon>
        <taxon>Pseudomonadati</taxon>
        <taxon>Pseudomonadota</taxon>
        <taxon>Gammaproteobacteria</taxon>
        <taxon>Enterobacterales</taxon>
        <taxon>Enterobacteriaceae</taxon>
        <taxon>Enterobacter</taxon>
        <taxon>Enterobacter cloacae complex</taxon>
    </lineage>
</organism>
<keyword evidence="3 14" id="KW-0813">Transport</keyword>
<dbReference type="AlphaFoldDB" id="A0A484WTU7"/>
<accession>A0A484WTU7</accession>
<name>A0A484WTU7_9ENTR</name>
<evidence type="ECO:0000313" key="21">
    <source>
        <dbReference type="EMBL" id="VFS14147.1"/>
    </source>
</evidence>
<evidence type="ECO:0000256" key="9">
    <source>
        <dbReference type="ARBA" id="ARBA00023065"/>
    </source>
</evidence>
<evidence type="ECO:0000256" key="15">
    <source>
        <dbReference type="PROSITE-ProRule" id="PRU10143"/>
    </source>
</evidence>
<evidence type="ECO:0000256" key="14">
    <source>
        <dbReference type="PROSITE-ProRule" id="PRU01360"/>
    </source>
</evidence>
<dbReference type="InterPro" id="IPR039426">
    <property type="entry name" value="TonB-dep_rcpt-like"/>
</dbReference>
<evidence type="ECO:0000256" key="4">
    <source>
        <dbReference type="ARBA" id="ARBA00022452"/>
    </source>
</evidence>
<dbReference type="FunFam" id="2.170.130.10:FF:000001">
    <property type="entry name" value="Catecholate siderophore TonB-dependent receptor"/>
    <property type="match status" value="1"/>
</dbReference>
<dbReference type="CDD" id="cd01347">
    <property type="entry name" value="ligand_gated_channel"/>
    <property type="match status" value="1"/>
</dbReference>